<proteinExistence type="predicted"/>
<evidence type="ECO:0000256" key="5">
    <source>
        <dbReference type="ARBA" id="ARBA00022741"/>
    </source>
</evidence>
<dbReference type="GO" id="GO:0046872">
    <property type="term" value="F:metal ion binding"/>
    <property type="evidence" value="ECO:0007669"/>
    <property type="project" value="UniProtKB-KW"/>
</dbReference>
<dbReference type="Pfam" id="PF19279">
    <property type="entry name" value="YegS_C"/>
    <property type="match status" value="1"/>
</dbReference>
<accession>A0A1H3F254</accession>
<keyword evidence="8" id="KW-0460">Magnesium</keyword>
<dbReference type="InterPro" id="IPR005218">
    <property type="entry name" value="Diacylglycerol/lipid_kinase"/>
</dbReference>
<comment type="cofactor">
    <cofactor evidence="1">
        <name>Mg(2+)</name>
        <dbReference type="ChEBI" id="CHEBI:18420"/>
    </cofactor>
</comment>
<dbReference type="NCBIfam" id="TIGR00147">
    <property type="entry name" value="YegS/Rv2252/BmrU family lipid kinase"/>
    <property type="match status" value="1"/>
</dbReference>
<keyword evidence="11" id="KW-1208">Phospholipid metabolism</keyword>
<dbReference type="PANTHER" id="PTHR12358:SF106">
    <property type="entry name" value="LIPID KINASE YEGS"/>
    <property type="match status" value="1"/>
</dbReference>
<evidence type="ECO:0000313" key="13">
    <source>
        <dbReference type="EMBL" id="SDX84955.1"/>
    </source>
</evidence>
<dbReference type="InterPro" id="IPR045540">
    <property type="entry name" value="YegS/DAGK_C"/>
</dbReference>
<dbReference type="Gene3D" id="3.40.50.10330">
    <property type="entry name" value="Probable inorganic polyphosphate/atp-NAD kinase, domain 1"/>
    <property type="match status" value="1"/>
</dbReference>
<keyword evidence="9" id="KW-0443">Lipid metabolism</keyword>
<dbReference type="Proteomes" id="UP000198500">
    <property type="component" value="Unassembled WGS sequence"/>
</dbReference>
<dbReference type="SMART" id="SM00046">
    <property type="entry name" value="DAGKc"/>
    <property type="match status" value="1"/>
</dbReference>
<dbReference type="SUPFAM" id="SSF111331">
    <property type="entry name" value="NAD kinase/diacylglycerol kinase-like"/>
    <property type="match status" value="1"/>
</dbReference>
<gene>
    <name evidence="13" type="ORF">SAMN05443545_107324</name>
</gene>
<dbReference type="EMBL" id="FNNI01000007">
    <property type="protein sequence ID" value="SDX84955.1"/>
    <property type="molecule type" value="Genomic_DNA"/>
</dbReference>
<evidence type="ECO:0000256" key="10">
    <source>
        <dbReference type="ARBA" id="ARBA00023209"/>
    </source>
</evidence>
<keyword evidence="5" id="KW-0547">Nucleotide-binding</keyword>
<evidence type="ECO:0000256" key="4">
    <source>
        <dbReference type="ARBA" id="ARBA00022723"/>
    </source>
</evidence>
<keyword evidence="3" id="KW-0808">Transferase</keyword>
<keyword evidence="6 13" id="KW-0418">Kinase</keyword>
<keyword evidence="10" id="KW-0594">Phospholipid biosynthesis</keyword>
<organism evidence="13 14">
    <name type="scientific">Aidingimonas halophila</name>
    <dbReference type="NCBI Taxonomy" id="574349"/>
    <lineage>
        <taxon>Bacteria</taxon>
        <taxon>Pseudomonadati</taxon>
        <taxon>Pseudomonadota</taxon>
        <taxon>Gammaproteobacteria</taxon>
        <taxon>Oceanospirillales</taxon>
        <taxon>Halomonadaceae</taxon>
        <taxon>Aidingimonas</taxon>
    </lineage>
</organism>
<feature type="domain" description="DAGKc" evidence="12">
    <location>
        <begin position="2"/>
        <end position="133"/>
    </location>
</feature>
<dbReference type="GO" id="GO:0016301">
    <property type="term" value="F:kinase activity"/>
    <property type="evidence" value="ECO:0007669"/>
    <property type="project" value="UniProtKB-KW"/>
</dbReference>
<name>A0A1H3F254_9GAMM</name>
<evidence type="ECO:0000259" key="12">
    <source>
        <dbReference type="PROSITE" id="PS50146"/>
    </source>
</evidence>
<dbReference type="NCBIfam" id="NF009602">
    <property type="entry name" value="PRK13054.1"/>
    <property type="match status" value="1"/>
</dbReference>
<evidence type="ECO:0000256" key="9">
    <source>
        <dbReference type="ARBA" id="ARBA00023098"/>
    </source>
</evidence>
<dbReference type="STRING" id="574349.SAMN05443545_107324"/>
<dbReference type="InterPro" id="IPR016064">
    <property type="entry name" value="NAD/diacylglycerol_kinase_sf"/>
</dbReference>
<keyword evidence="14" id="KW-1185">Reference proteome</keyword>
<dbReference type="GO" id="GO:0005886">
    <property type="term" value="C:plasma membrane"/>
    <property type="evidence" value="ECO:0007669"/>
    <property type="project" value="TreeGrafter"/>
</dbReference>
<dbReference type="RefSeq" id="WP_229806475.1">
    <property type="nucleotide sequence ID" value="NZ_BMXH01000006.1"/>
</dbReference>
<evidence type="ECO:0000256" key="11">
    <source>
        <dbReference type="ARBA" id="ARBA00023264"/>
    </source>
</evidence>
<dbReference type="InterPro" id="IPR001206">
    <property type="entry name" value="Diacylglycerol_kinase_cat_dom"/>
</dbReference>
<dbReference type="Pfam" id="PF00781">
    <property type="entry name" value="DAGK_cat"/>
    <property type="match status" value="1"/>
</dbReference>
<protein>
    <submittedName>
        <fullName evidence="13">Lipid kinase YegS</fullName>
    </submittedName>
</protein>
<evidence type="ECO:0000256" key="7">
    <source>
        <dbReference type="ARBA" id="ARBA00022840"/>
    </source>
</evidence>
<dbReference type="GO" id="GO:0005524">
    <property type="term" value="F:ATP binding"/>
    <property type="evidence" value="ECO:0007669"/>
    <property type="project" value="UniProtKB-KW"/>
</dbReference>
<evidence type="ECO:0000256" key="8">
    <source>
        <dbReference type="ARBA" id="ARBA00022842"/>
    </source>
</evidence>
<keyword evidence="2" id="KW-0444">Lipid biosynthesis</keyword>
<keyword evidence="7" id="KW-0067">ATP-binding</keyword>
<dbReference type="PROSITE" id="PS50146">
    <property type="entry name" value="DAGK"/>
    <property type="match status" value="1"/>
</dbReference>
<evidence type="ECO:0000256" key="3">
    <source>
        <dbReference type="ARBA" id="ARBA00022679"/>
    </source>
</evidence>
<evidence type="ECO:0000256" key="2">
    <source>
        <dbReference type="ARBA" id="ARBA00022516"/>
    </source>
</evidence>
<dbReference type="InterPro" id="IPR050187">
    <property type="entry name" value="Lipid_Phosphate_FormReg"/>
</dbReference>
<dbReference type="Gene3D" id="2.60.200.40">
    <property type="match status" value="1"/>
</dbReference>
<sequence length="306" mass="32258">MESCLSARLILNGKSAQLPEVREAVFTLRDSGFDLGVVVTWEAGDARRFACQSVEAGVERIIAGGGDGTVNEVVNGLMSLPKHRRVPLGILPLGSANDFANGAGLPLEPLSALDVALKADPREVDVARLGEQYFLNVASCGIGAEVTSTTPEPLKRVLGGSAYSLMGALKGLSHHYYRGKLSWPEGHISTPFFLIALCNGSQAGGGQSLAPSAKLDDGLLDVLVVRHFNSVADIKQVLTELESLPQSGDFVSYFQTTGLQFDGEDTLPITLDGESFRVDHFAVELMSGGLELLLPSSSSLLSSASG</sequence>
<dbReference type="PANTHER" id="PTHR12358">
    <property type="entry name" value="SPHINGOSINE KINASE"/>
    <property type="match status" value="1"/>
</dbReference>
<evidence type="ECO:0000256" key="1">
    <source>
        <dbReference type="ARBA" id="ARBA00001946"/>
    </source>
</evidence>
<dbReference type="InterPro" id="IPR017438">
    <property type="entry name" value="ATP-NAD_kinase_N"/>
</dbReference>
<evidence type="ECO:0000313" key="14">
    <source>
        <dbReference type="Proteomes" id="UP000198500"/>
    </source>
</evidence>
<dbReference type="GO" id="GO:0008654">
    <property type="term" value="P:phospholipid biosynthetic process"/>
    <property type="evidence" value="ECO:0007669"/>
    <property type="project" value="UniProtKB-KW"/>
</dbReference>
<keyword evidence="4" id="KW-0479">Metal-binding</keyword>
<reference evidence="13 14" key="1">
    <citation type="submission" date="2016-10" db="EMBL/GenBank/DDBJ databases">
        <authorList>
            <person name="de Groot N.N."/>
        </authorList>
    </citation>
    <scope>NUCLEOTIDE SEQUENCE [LARGE SCALE GENOMIC DNA]</scope>
    <source>
        <strain evidence="13 14">DSM 19219</strain>
    </source>
</reference>
<evidence type="ECO:0000256" key="6">
    <source>
        <dbReference type="ARBA" id="ARBA00022777"/>
    </source>
</evidence>
<dbReference type="AlphaFoldDB" id="A0A1H3F254"/>